<evidence type="ECO:0000256" key="5">
    <source>
        <dbReference type="ARBA" id="ARBA00022806"/>
    </source>
</evidence>
<proteinExistence type="inferred from homology"/>
<keyword evidence="8 10" id="KW-0238">DNA-binding</keyword>
<dbReference type="NCBIfam" id="TIGR01450">
    <property type="entry name" value="recC"/>
    <property type="match status" value="1"/>
</dbReference>
<sequence>MENLLAIVEKIQQVSPLGVFSQDVFIVQNAGMQHWLNMSLANKRGISLNIDYALPAQYLWKLLRNLVNGGGELEQTPFSREALCWRIYQLLADTSLVDNQAFTAVNRYWQSTAGEFNHAADISEQQNLKRYQLACQVADLYEQYLIFRPEWIAAWHNNELIEEQGANADFYLTQKWQALLWQRLVQQQEYNPVKLINQAIANLASAQHYFPKRLSFFGINAMAPMWLSFIHALSEHTEVHFFHLNPCFTYWGDIVSEKQAIKLLSQWTNDYQELSDTVGNPLLANLGQQGREFLALLQQYSCFNIDAFSSQPEEEANSHLSVLAQIQQDILSLTDARQTPQKQIDDSIVITSAHSTLREVQGLHDWLLHQFNQDKELTPKDVLVMCPQVEQYAPYVNAVFAQGWQELDSKIPPLPCSIADRISKESDPLVAAFSELLTLPDSRFQVSQILSWLRVPAMLQKFALTIEDLEKVTVWLEHACVHWGLNQRHKQQVLNSEVSSAQFTWHYGFSRLLEGFAYASSTEVYQGKLVLPDVEGNDAILLGKLMLVIEQLQYFTLALNQHRTPAQWQAFLTELVEELFASSQAEDFHMIYQALEHLVEYCCHADFSEKISLAIVKDFLDSHFSQPDPGRQFMVGQVTFCSMLPMRSIPFKIIAILGLNDGEFPRQRQPLGFDLMSLSTVRAGDRSRRGDDRYLFLEAIISARDNLYLSYQGRNIRNNNLKQPSIVLKELMEYLSLAYGWRVTEDEAQDIRQLAMQPYSEQNYQGKFASFDSKWLKIQQNRMAVYAELNTSAANIRLTEVQNIESELNLTVGDLLSFFQHPARYFARQALSLYFEQQQSQLSDSEPFDCDHLTSYLYKQALLAQLIAEKIDTSTVNEALISHSQRAMLSGKFPDLPHNEQLLDKLNQDTCNLYQYFEQDITGQATRIPISVSLTVNEQLVTLSTQVKVVGEQLVYYRPSSIKAKDLMRQYLDLLIVQLWQMQDNRNESSLAILEQVTSSHGYYFDTKNQQPVHYCYQGQQAPEQQLMTFVYYFILGQNQPLLLNGELATKYFKAKVFEQSQFEQFWHEDYYATAFGDDPYIRYFWQQCPNLSDILPALEQVYQGMFANVTQVKS</sequence>
<evidence type="ECO:0000256" key="4">
    <source>
        <dbReference type="ARBA" id="ARBA00022801"/>
    </source>
</evidence>
<comment type="function">
    <text evidence="10">A helicase/nuclease that prepares dsDNA breaks (DSB) for recombinational DNA repair. Binds to DSBs and unwinds DNA via a highly rapid and processive ATP-dependent bidirectional helicase activity. Unwinds dsDNA until it encounters a Chi (crossover hotspot instigator) sequence from the 3' direction. Cuts ssDNA a few nucleotides 3' to the Chi site. The properties and activities of the enzyme are changed at Chi. The Chi-altered holoenzyme produces a long 3'-ssDNA overhang and facilitates RecA-binding to the ssDNA for homologous DNA recombination and repair. Holoenzyme degrades any linearized DNA that is unable to undergo homologous recombination. In the holoenzyme this subunit recognizes the wild-type Chi sequence, and when added to isolated RecB increases its ATP-dependent helicase processivity.</text>
</comment>
<evidence type="ECO:0000256" key="3">
    <source>
        <dbReference type="ARBA" id="ARBA00022763"/>
    </source>
</evidence>
<name>A0ABQ6H124_9GAMM</name>
<dbReference type="PANTHER" id="PTHR30591:SF1">
    <property type="entry name" value="RECBCD ENZYME SUBUNIT RECC"/>
    <property type="match status" value="1"/>
</dbReference>
<dbReference type="InterPro" id="IPR013986">
    <property type="entry name" value="DExx_box_DNA_helicase_dom_sf"/>
</dbReference>
<evidence type="ECO:0000256" key="6">
    <source>
        <dbReference type="ARBA" id="ARBA00022839"/>
    </source>
</evidence>
<evidence type="ECO:0000313" key="12">
    <source>
        <dbReference type="EMBL" id="GLX80455.1"/>
    </source>
</evidence>
<evidence type="ECO:0000256" key="7">
    <source>
        <dbReference type="ARBA" id="ARBA00022840"/>
    </source>
</evidence>
<dbReference type="SUPFAM" id="SSF52980">
    <property type="entry name" value="Restriction endonuclease-like"/>
    <property type="match status" value="1"/>
</dbReference>
<keyword evidence="3 10" id="KW-0227">DNA damage</keyword>
<dbReference type="Pfam" id="PF17946">
    <property type="entry name" value="RecC_C"/>
    <property type="match status" value="1"/>
</dbReference>
<evidence type="ECO:0000259" key="11">
    <source>
        <dbReference type="Pfam" id="PF17946"/>
    </source>
</evidence>
<keyword evidence="5 10" id="KW-0347">Helicase</keyword>
<dbReference type="Gene3D" id="1.10.10.160">
    <property type="match status" value="1"/>
</dbReference>
<dbReference type="PANTHER" id="PTHR30591">
    <property type="entry name" value="RECBCD ENZYME SUBUNIT RECC"/>
    <property type="match status" value="1"/>
</dbReference>
<keyword evidence="2 10" id="KW-0547">Nucleotide-binding</keyword>
<dbReference type="PIRSF" id="PIRSF000980">
    <property type="entry name" value="RecC"/>
    <property type="match status" value="1"/>
</dbReference>
<dbReference type="InterPro" id="IPR011335">
    <property type="entry name" value="Restrct_endonuc-II-like"/>
</dbReference>
<keyword evidence="9 10" id="KW-0234">DNA repair</keyword>
<keyword evidence="4 10" id="KW-0378">Hydrolase</keyword>
<comment type="subunit">
    <text evidence="10">Heterotrimer of RecB, RecC and RecD. All subunits contribute to DNA-binding.</text>
</comment>
<accession>A0ABQ6H124</accession>
<dbReference type="HAMAP" id="MF_01486">
    <property type="entry name" value="RecC"/>
    <property type="match status" value="1"/>
</dbReference>
<dbReference type="Gene3D" id="1.10.10.990">
    <property type="match status" value="1"/>
</dbReference>
<keyword evidence="6 10" id="KW-0269">Exonuclease</keyword>
<evidence type="ECO:0000313" key="13">
    <source>
        <dbReference type="Proteomes" id="UP001157186"/>
    </source>
</evidence>
<reference evidence="12 13" key="1">
    <citation type="submission" date="2023-03" db="EMBL/GenBank/DDBJ databases">
        <title>Draft genome sequence of Thalassotalea insulae KCTC 62186T.</title>
        <authorList>
            <person name="Sawabe T."/>
        </authorList>
    </citation>
    <scope>NUCLEOTIDE SEQUENCE [LARGE SCALE GENOMIC DNA]</scope>
    <source>
        <strain evidence="12 13">KCTC 62186</strain>
    </source>
</reference>
<comment type="miscellaneous">
    <text evidence="10">In the RecBCD complex, RecB has a slow 3'-5' helicase, an exonuclease activity and loads RecA onto ssDNA, RecD has a fast 5'-3' helicase activity, while RecC stimulates the ATPase and processivity of the RecB helicase and contributes to recognition of the Chi site.</text>
</comment>
<evidence type="ECO:0000256" key="1">
    <source>
        <dbReference type="ARBA" id="ARBA00022722"/>
    </source>
</evidence>
<feature type="domain" description="RecC C-terminal" evidence="11">
    <location>
        <begin position="809"/>
        <end position="1055"/>
    </location>
</feature>
<dbReference type="EMBL" id="BSST01000001">
    <property type="protein sequence ID" value="GLX80455.1"/>
    <property type="molecule type" value="Genomic_DNA"/>
</dbReference>
<keyword evidence="7 10" id="KW-0067">ATP-binding</keyword>
<dbReference type="SUPFAM" id="SSF52540">
    <property type="entry name" value="P-loop containing nucleoside triphosphate hydrolases"/>
    <property type="match status" value="2"/>
</dbReference>
<evidence type="ECO:0000256" key="2">
    <source>
        <dbReference type="ARBA" id="ARBA00022741"/>
    </source>
</evidence>
<keyword evidence="13" id="KW-1185">Reference proteome</keyword>
<dbReference type="Gene3D" id="3.40.50.300">
    <property type="entry name" value="P-loop containing nucleotide triphosphate hydrolases"/>
    <property type="match status" value="2"/>
</dbReference>
<dbReference type="Proteomes" id="UP001157186">
    <property type="component" value="Unassembled WGS sequence"/>
</dbReference>
<organism evidence="12 13">
    <name type="scientific">Thalassotalea insulae</name>
    <dbReference type="NCBI Taxonomy" id="2056778"/>
    <lineage>
        <taxon>Bacteria</taxon>
        <taxon>Pseudomonadati</taxon>
        <taxon>Pseudomonadota</taxon>
        <taxon>Gammaproteobacteria</taxon>
        <taxon>Alteromonadales</taxon>
        <taxon>Colwelliaceae</taxon>
        <taxon>Thalassotalea</taxon>
    </lineage>
</organism>
<comment type="caution">
    <text evidence="12">The sequence shown here is derived from an EMBL/GenBank/DDBJ whole genome shotgun (WGS) entry which is preliminary data.</text>
</comment>
<evidence type="ECO:0000256" key="8">
    <source>
        <dbReference type="ARBA" id="ARBA00023125"/>
    </source>
</evidence>
<evidence type="ECO:0000256" key="9">
    <source>
        <dbReference type="ARBA" id="ARBA00023204"/>
    </source>
</evidence>
<evidence type="ECO:0000256" key="10">
    <source>
        <dbReference type="HAMAP-Rule" id="MF_01486"/>
    </source>
</evidence>
<dbReference type="Pfam" id="PF04257">
    <property type="entry name" value="Exonuc_V_gamma"/>
    <property type="match status" value="1"/>
</dbReference>
<keyword evidence="1 10" id="KW-0540">Nuclease</keyword>
<gene>
    <name evidence="10 12" type="primary">recC</name>
    <name evidence="12" type="ORF">tinsulaeT_37950</name>
</gene>
<dbReference type="InterPro" id="IPR006697">
    <property type="entry name" value="RecC"/>
</dbReference>
<protein>
    <recommendedName>
        <fullName evidence="10">RecBCD enzyme subunit RecC</fullName>
    </recommendedName>
    <alternativeName>
        <fullName evidence="10">Exonuclease V subunit RecC</fullName>
        <shortName evidence="10">ExoV subunit RecC</shortName>
    </alternativeName>
    <alternativeName>
        <fullName evidence="10">Helicase/nuclease RecBCD subunit RecC</fullName>
    </alternativeName>
</protein>
<dbReference type="Gene3D" id="3.40.50.10930">
    <property type="match status" value="1"/>
</dbReference>
<comment type="similarity">
    <text evidence="10">Belongs to the RecC family.</text>
</comment>
<dbReference type="InterPro" id="IPR027417">
    <property type="entry name" value="P-loop_NTPase"/>
</dbReference>
<dbReference type="InterPro" id="IPR041500">
    <property type="entry name" value="RecC_C"/>
</dbReference>